<dbReference type="AlphaFoldDB" id="A0AAV5U5W2"/>
<gene>
    <name evidence="2" type="ORF">PENTCL1PPCAC_23668</name>
</gene>
<protein>
    <submittedName>
        <fullName evidence="2">Uncharacterized protein</fullName>
    </submittedName>
</protein>
<evidence type="ECO:0000256" key="1">
    <source>
        <dbReference type="SAM" id="MobiDB-lite"/>
    </source>
</evidence>
<sequence length="121" mass="13108">ANSDVPLSTPTILSFVSLVVNRMEDRASHARCDKTSTEEKRNRQSRGTSVASTDSRASRATMKSKRGSSTTDGKRKANRSEDDLQVRKGGQSRGASVVSTDSRASRATKKASHISPTRRIS</sequence>
<keyword evidence="3" id="KW-1185">Reference proteome</keyword>
<feature type="non-terminal residue" evidence="2">
    <location>
        <position position="1"/>
    </location>
</feature>
<feature type="compositionally biased region" description="Polar residues" evidence="1">
    <location>
        <begin position="93"/>
        <end position="102"/>
    </location>
</feature>
<proteinExistence type="predicted"/>
<dbReference type="Proteomes" id="UP001432027">
    <property type="component" value="Unassembled WGS sequence"/>
</dbReference>
<organism evidence="2 3">
    <name type="scientific">Pristionchus entomophagus</name>
    <dbReference type="NCBI Taxonomy" id="358040"/>
    <lineage>
        <taxon>Eukaryota</taxon>
        <taxon>Metazoa</taxon>
        <taxon>Ecdysozoa</taxon>
        <taxon>Nematoda</taxon>
        <taxon>Chromadorea</taxon>
        <taxon>Rhabditida</taxon>
        <taxon>Rhabditina</taxon>
        <taxon>Diplogasteromorpha</taxon>
        <taxon>Diplogasteroidea</taxon>
        <taxon>Neodiplogasteridae</taxon>
        <taxon>Pristionchus</taxon>
    </lineage>
</organism>
<feature type="region of interest" description="Disordered" evidence="1">
    <location>
        <begin position="25"/>
        <end position="121"/>
    </location>
</feature>
<feature type="non-terminal residue" evidence="2">
    <location>
        <position position="121"/>
    </location>
</feature>
<feature type="compositionally biased region" description="Basic and acidic residues" evidence="1">
    <location>
        <begin position="72"/>
        <end position="86"/>
    </location>
</feature>
<evidence type="ECO:0000313" key="3">
    <source>
        <dbReference type="Proteomes" id="UP001432027"/>
    </source>
</evidence>
<accession>A0AAV5U5W2</accession>
<feature type="compositionally biased region" description="Polar residues" evidence="1">
    <location>
        <begin position="45"/>
        <end position="55"/>
    </location>
</feature>
<dbReference type="EMBL" id="BTSX01000005">
    <property type="protein sequence ID" value="GMT01494.1"/>
    <property type="molecule type" value="Genomic_DNA"/>
</dbReference>
<name>A0AAV5U5W2_9BILA</name>
<comment type="caution">
    <text evidence="2">The sequence shown here is derived from an EMBL/GenBank/DDBJ whole genome shotgun (WGS) entry which is preliminary data.</text>
</comment>
<feature type="compositionally biased region" description="Basic and acidic residues" evidence="1">
    <location>
        <begin position="25"/>
        <end position="42"/>
    </location>
</feature>
<evidence type="ECO:0000313" key="2">
    <source>
        <dbReference type="EMBL" id="GMT01494.1"/>
    </source>
</evidence>
<reference evidence="2" key="1">
    <citation type="submission" date="2023-10" db="EMBL/GenBank/DDBJ databases">
        <title>Genome assembly of Pristionchus species.</title>
        <authorList>
            <person name="Yoshida K."/>
            <person name="Sommer R.J."/>
        </authorList>
    </citation>
    <scope>NUCLEOTIDE SEQUENCE</scope>
    <source>
        <strain evidence="2">RS0144</strain>
    </source>
</reference>